<comment type="similarity">
    <text evidence="12">Belongs to the Dus family. DusB subfamily.</text>
</comment>
<dbReference type="Gene3D" id="3.20.20.70">
    <property type="entry name" value="Aldolase class I"/>
    <property type="match status" value="1"/>
</dbReference>
<sequence>MYIGPFRLANRLILAPMAGVTDRPFRMLCRRYGAALAVSEMVSANPALRDDRKTLRRSDHSGEPEPRAVQILGNDPAAMAEAARINADRGAQIIDINMGCPAKKVCHKAAGSALLKDEGLVGRILEAVVEATTVPVTLKIRTGWDPDHRNAVAIAKIAEDAGIRAITVHGRTRACGFSGQAEYLTIQRVKQAVGIPVIANGDIDSPEKAAAVLELTGADAVMIGRAALGNPWLFRRIDHFLSGEVESGLPGAEETRDVILEHLKGLYAFYGDHLGVRIARKHVGWYLNHLSCPPDFGPLFNVQDCADQQLDLINQLFNEECRKLAA</sequence>
<evidence type="ECO:0000256" key="4">
    <source>
        <dbReference type="ARBA" id="ARBA00022630"/>
    </source>
</evidence>
<dbReference type="InterPro" id="IPR013785">
    <property type="entry name" value="Aldolase_TIM"/>
</dbReference>
<dbReference type="NCBIfam" id="TIGR00737">
    <property type="entry name" value="nifR3_yhdG"/>
    <property type="match status" value="1"/>
</dbReference>
<dbReference type="GO" id="GO:0000049">
    <property type="term" value="F:tRNA binding"/>
    <property type="evidence" value="ECO:0007669"/>
    <property type="project" value="UniProtKB-UniRule"/>
</dbReference>
<comment type="similarity">
    <text evidence="13">Belongs to the dus family.</text>
</comment>
<feature type="region of interest" description="Disordered" evidence="16">
    <location>
        <begin position="49"/>
        <end position="68"/>
    </location>
</feature>
<dbReference type="InterPro" id="IPR024036">
    <property type="entry name" value="tRNA-dHydroUridine_Synthase_C"/>
</dbReference>
<evidence type="ECO:0000313" key="19">
    <source>
        <dbReference type="Proteomes" id="UP000266313"/>
    </source>
</evidence>
<keyword evidence="6 12" id="KW-0819">tRNA processing</keyword>
<evidence type="ECO:0000256" key="9">
    <source>
        <dbReference type="ARBA" id="ARBA00023002"/>
    </source>
</evidence>
<dbReference type="GO" id="GO:0050660">
    <property type="term" value="F:flavin adenine dinucleotide binding"/>
    <property type="evidence" value="ECO:0007669"/>
    <property type="project" value="InterPro"/>
</dbReference>
<feature type="binding site" evidence="12 15">
    <location>
        <begin position="16"/>
        <end position="18"/>
    </location>
    <ligand>
        <name>FMN</name>
        <dbReference type="ChEBI" id="CHEBI:58210"/>
    </ligand>
</feature>
<dbReference type="OrthoDB" id="9764501at2"/>
<keyword evidence="9 12" id="KW-0560">Oxidoreductase</keyword>
<dbReference type="EMBL" id="AP017928">
    <property type="protein sequence ID" value="BBA36325.1"/>
    <property type="molecule type" value="Genomic_DNA"/>
</dbReference>
<dbReference type="PROSITE" id="PS01136">
    <property type="entry name" value="UPF0034"/>
    <property type="match status" value="1"/>
</dbReference>
<dbReference type="AlphaFoldDB" id="A0A250KXH1"/>
<dbReference type="PANTHER" id="PTHR45846:SF1">
    <property type="entry name" value="TRNA-DIHYDROURIDINE(47) SYNTHASE [NAD(P)(+)]-LIKE"/>
    <property type="match status" value="1"/>
</dbReference>
<evidence type="ECO:0000256" key="8">
    <source>
        <dbReference type="ARBA" id="ARBA00022884"/>
    </source>
</evidence>
<evidence type="ECO:0000256" key="12">
    <source>
        <dbReference type="HAMAP-Rule" id="MF_02042"/>
    </source>
</evidence>
<dbReference type="PIRSF" id="PIRSF006621">
    <property type="entry name" value="Dus"/>
    <property type="match status" value="1"/>
</dbReference>
<keyword evidence="5 12" id="KW-0288">FMN</keyword>
<gene>
    <name evidence="12" type="primary">dusB</name>
    <name evidence="18" type="ORF">sS8_4395</name>
</gene>
<dbReference type="SUPFAM" id="SSF51395">
    <property type="entry name" value="FMN-linked oxidoreductases"/>
    <property type="match status" value="1"/>
</dbReference>
<keyword evidence="4 12" id="KW-0285">Flavoprotein</keyword>
<evidence type="ECO:0000259" key="17">
    <source>
        <dbReference type="Pfam" id="PF01207"/>
    </source>
</evidence>
<feature type="active site" description="Proton donor" evidence="12 14">
    <location>
        <position position="100"/>
    </location>
</feature>
<comment type="catalytic activity">
    <reaction evidence="10 12">
        <text>a 5,6-dihydrouridine in tRNA + NADP(+) = a uridine in tRNA + NADPH + H(+)</text>
        <dbReference type="Rhea" id="RHEA:23624"/>
        <dbReference type="Rhea" id="RHEA-COMP:13339"/>
        <dbReference type="Rhea" id="RHEA-COMP:13887"/>
        <dbReference type="ChEBI" id="CHEBI:15378"/>
        <dbReference type="ChEBI" id="CHEBI:57783"/>
        <dbReference type="ChEBI" id="CHEBI:58349"/>
        <dbReference type="ChEBI" id="CHEBI:65315"/>
        <dbReference type="ChEBI" id="CHEBI:74443"/>
    </reaction>
</comment>
<dbReference type="InterPro" id="IPR032887">
    <property type="entry name" value="DusB"/>
</dbReference>
<feature type="binding site" evidence="15">
    <location>
        <position position="169"/>
    </location>
    <ligand>
        <name>FMN</name>
        <dbReference type="ChEBI" id="CHEBI:58210"/>
    </ligand>
</feature>
<evidence type="ECO:0000256" key="16">
    <source>
        <dbReference type="SAM" id="MobiDB-lite"/>
    </source>
</evidence>
<feature type="domain" description="DUS-like FMN-binding" evidence="17">
    <location>
        <begin position="13"/>
        <end position="292"/>
    </location>
</feature>
<dbReference type="PANTHER" id="PTHR45846">
    <property type="entry name" value="TRNA-DIHYDROURIDINE(47) SYNTHASE [NAD(P)(+)]-LIKE"/>
    <property type="match status" value="1"/>
</dbReference>
<evidence type="ECO:0000256" key="2">
    <source>
        <dbReference type="ARBA" id="ARBA00002790"/>
    </source>
</evidence>
<dbReference type="InterPro" id="IPR018517">
    <property type="entry name" value="tRNA_hU_synthase_CS"/>
</dbReference>
<protein>
    <recommendedName>
        <fullName evidence="12">tRNA-dihydrouridine synthase B</fullName>
        <ecNumber evidence="12">1.3.1.-</ecNumber>
    </recommendedName>
</protein>
<evidence type="ECO:0000256" key="5">
    <source>
        <dbReference type="ARBA" id="ARBA00022643"/>
    </source>
</evidence>
<keyword evidence="7 12" id="KW-0521">NADP</keyword>
<evidence type="ECO:0000256" key="3">
    <source>
        <dbReference type="ARBA" id="ARBA00022555"/>
    </source>
</evidence>
<feature type="binding site" evidence="12 15">
    <location>
        <begin position="224"/>
        <end position="225"/>
    </location>
    <ligand>
        <name>FMN</name>
        <dbReference type="ChEBI" id="CHEBI:58210"/>
    </ligand>
</feature>
<feature type="binding site" evidence="12 15">
    <location>
        <position position="139"/>
    </location>
    <ligand>
        <name>FMN</name>
        <dbReference type="ChEBI" id="CHEBI:58210"/>
    </ligand>
</feature>
<dbReference type="InterPro" id="IPR001269">
    <property type="entry name" value="DUS_fam"/>
</dbReference>
<name>A0A250KXH1_9GAMM</name>
<dbReference type="GO" id="GO:0010181">
    <property type="term" value="F:FMN binding"/>
    <property type="evidence" value="ECO:0007669"/>
    <property type="project" value="UniProtKB-UniRule"/>
</dbReference>
<comment type="cofactor">
    <cofactor evidence="1 12 13 15">
        <name>FMN</name>
        <dbReference type="ChEBI" id="CHEBI:58210"/>
    </cofactor>
</comment>
<dbReference type="CDD" id="cd02801">
    <property type="entry name" value="DUS_like_FMN"/>
    <property type="match status" value="1"/>
</dbReference>
<feature type="binding site" evidence="12 15">
    <location>
        <position position="70"/>
    </location>
    <ligand>
        <name>FMN</name>
        <dbReference type="ChEBI" id="CHEBI:58210"/>
    </ligand>
</feature>
<dbReference type="Pfam" id="PF01207">
    <property type="entry name" value="Dus"/>
    <property type="match status" value="1"/>
</dbReference>
<evidence type="ECO:0000313" key="18">
    <source>
        <dbReference type="EMBL" id="BBA36325.1"/>
    </source>
</evidence>
<dbReference type="KEGG" id="mmai:sS8_4395"/>
<organism evidence="18 19">
    <name type="scientific">Methylocaldum marinum</name>
    <dbReference type="NCBI Taxonomy" id="1432792"/>
    <lineage>
        <taxon>Bacteria</taxon>
        <taxon>Pseudomonadati</taxon>
        <taxon>Pseudomonadota</taxon>
        <taxon>Gammaproteobacteria</taxon>
        <taxon>Methylococcales</taxon>
        <taxon>Methylococcaceae</taxon>
        <taxon>Methylocaldum</taxon>
    </lineage>
</organism>
<dbReference type="Proteomes" id="UP000266313">
    <property type="component" value="Chromosome"/>
</dbReference>
<evidence type="ECO:0000256" key="13">
    <source>
        <dbReference type="PIRNR" id="PIRNR006621"/>
    </source>
</evidence>
<dbReference type="InterPro" id="IPR004652">
    <property type="entry name" value="DusB-like"/>
</dbReference>
<reference evidence="18 19" key="1">
    <citation type="submission" date="2016-12" db="EMBL/GenBank/DDBJ databases">
        <title>Genome sequencing of Methylocaldum marinum.</title>
        <authorList>
            <person name="Takeuchi M."/>
            <person name="Kamagata Y."/>
            <person name="Hiraoka S."/>
            <person name="Oshima K."/>
            <person name="Hattori M."/>
            <person name="Iwasaki W."/>
        </authorList>
    </citation>
    <scope>NUCLEOTIDE SEQUENCE [LARGE SCALE GENOMIC DNA]</scope>
    <source>
        <strain evidence="18 19">S8</strain>
    </source>
</reference>
<feature type="compositionally biased region" description="Basic and acidic residues" evidence="16">
    <location>
        <begin position="49"/>
        <end position="66"/>
    </location>
</feature>
<comment type="function">
    <text evidence="2 12 13">Catalyzes the synthesis of 5,6-dihydrouridine (D), a modified base found in the D-loop of most tRNAs, via the reduction of the C5-C6 double bond in target uridines.</text>
</comment>
<keyword evidence="15" id="KW-0547">Nucleotide-binding</keyword>
<evidence type="ECO:0000256" key="6">
    <source>
        <dbReference type="ARBA" id="ARBA00022694"/>
    </source>
</evidence>
<accession>A0A250KXH1</accession>
<keyword evidence="8 12" id="KW-0694">RNA-binding</keyword>
<evidence type="ECO:0000256" key="11">
    <source>
        <dbReference type="ARBA" id="ARBA00048802"/>
    </source>
</evidence>
<feature type="binding site" evidence="12">
    <location>
        <begin position="200"/>
        <end position="202"/>
    </location>
    <ligand>
        <name>FMN</name>
        <dbReference type="ChEBI" id="CHEBI:58210"/>
    </ligand>
</feature>
<keyword evidence="19" id="KW-1185">Reference proteome</keyword>
<evidence type="ECO:0000256" key="14">
    <source>
        <dbReference type="PIRSR" id="PIRSR006621-1"/>
    </source>
</evidence>
<dbReference type="InterPro" id="IPR035587">
    <property type="entry name" value="DUS-like_FMN-bd"/>
</dbReference>
<dbReference type="Gene3D" id="1.10.1200.80">
    <property type="entry name" value="Putative flavin oxidoreducatase, domain 2"/>
    <property type="match status" value="1"/>
</dbReference>
<proteinExistence type="inferred from homology"/>
<dbReference type="GO" id="GO:0017150">
    <property type="term" value="F:tRNA dihydrouridine synthase activity"/>
    <property type="evidence" value="ECO:0007669"/>
    <property type="project" value="UniProtKB-UniRule"/>
</dbReference>
<comment type="catalytic activity">
    <reaction evidence="11 12">
        <text>a 5,6-dihydrouridine in tRNA + NAD(+) = a uridine in tRNA + NADH + H(+)</text>
        <dbReference type="Rhea" id="RHEA:54452"/>
        <dbReference type="Rhea" id="RHEA-COMP:13339"/>
        <dbReference type="Rhea" id="RHEA-COMP:13887"/>
        <dbReference type="ChEBI" id="CHEBI:15378"/>
        <dbReference type="ChEBI" id="CHEBI:57540"/>
        <dbReference type="ChEBI" id="CHEBI:57945"/>
        <dbReference type="ChEBI" id="CHEBI:65315"/>
        <dbReference type="ChEBI" id="CHEBI:74443"/>
    </reaction>
</comment>
<keyword evidence="3 12" id="KW-0820">tRNA-binding</keyword>
<evidence type="ECO:0000256" key="15">
    <source>
        <dbReference type="PIRSR" id="PIRSR006621-2"/>
    </source>
</evidence>
<evidence type="ECO:0000256" key="1">
    <source>
        <dbReference type="ARBA" id="ARBA00001917"/>
    </source>
</evidence>
<dbReference type="EC" id="1.3.1.-" evidence="12"/>
<dbReference type="HAMAP" id="MF_02042">
    <property type="entry name" value="DusB_subfam"/>
    <property type="match status" value="1"/>
</dbReference>
<evidence type="ECO:0000256" key="7">
    <source>
        <dbReference type="ARBA" id="ARBA00022857"/>
    </source>
</evidence>
<evidence type="ECO:0000256" key="10">
    <source>
        <dbReference type="ARBA" id="ARBA00048205"/>
    </source>
</evidence>
<dbReference type="RefSeq" id="WP_119631517.1">
    <property type="nucleotide sequence ID" value="NZ_AP017928.1"/>
</dbReference>